<keyword evidence="2" id="KW-1185">Reference proteome</keyword>
<dbReference type="AlphaFoldDB" id="A0AAV4NS10"/>
<dbReference type="EMBL" id="BPLR01003660">
    <property type="protein sequence ID" value="GIX87184.1"/>
    <property type="molecule type" value="Genomic_DNA"/>
</dbReference>
<comment type="caution">
    <text evidence="1">The sequence shown here is derived from an EMBL/GenBank/DDBJ whole genome shotgun (WGS) entry which is preliminary data.</text>
</comment>
<proteinExistence type="predicted"/>
<gene>
    <name evidence="1" type="ORF">CEXT_745021</name>
</gene>
<evidence type="ECO:0000313" key="2">
    <source>
        <dbReference type="Proteomes" id="UP001054945"/>
    </source>
</evidence>
<sequence length="172" mass="20209">MVTLLSVCSSNFETELQSLEQQRVKNIKSTKCSKSPYSLSFIFNLHAWNITPVQQDCQALSTTPCPYTCPESLNKCKRILPEHFETEERLLAHHCCMSDKDIYFLFAFSIEMHGKKGTICTKEKLPSRRNLLTQVLRQTKMLHQDFQRKLFRFLFLFSGVFRNFFFHVVNEP</sequence>
<evidence type="ECO:0000313" key="1">
    <source>
        <dbReference type="EMBL" id="GIX87184.1"/>
    </source>
</evidence>
<reference evidence="1 2" key="1">
    <citation type="submission" date="2021-06" db="EMBL/GenBank/DDBJ databases">
        <title>Caerostris extrusa draft genome.</title>
        <authorList>
            <person name="Kono N."/>
            <person name="Arakawa K."/>
        </authorList>
    </citation>
    <scope>NUCLEOTIDE SEQUENCE [LARGE SCALE GENOMIC DNA]</scope>
</reference>
<protein>
    <submittedName>
        <fullName evidence="1">Uncharacterized protein</fullName>
    </submittedName>
</protein>
<organism evidence="1 2">
    <name type="scientific">Caerostris extrusa</name>
    <name type="common">Bark spider</name>
    <name type="synonym">Caerostris bankana</name>
    <dbReference type="NCBI Taxonomy" id="172846"/>
    <lineage>
        <taxon>Eukaryota</taxon>
        <taxon>Metazoa</taxon>
        <taxon>Ecdysozoa</taxon>
        <taxon>Arthropoda</taxon>
        <taxon>Chelicerata</taxon>
        <taxon>Arachnida</taxon>
        <taxon>Araneae</taxon>
        <taxon>Araneomorphae</taxon>
        <taxon>Entelegynae</taxon>
        <taxon>Araneoidea</taxon>
        <taxon>Araneidae</taxon>
        <taxon>Caerostris</taxon>
    </lineage>
</organism>
<dbReference type="Proteomes" id="UP001054945">
    <property type="component" value="Unassembled WGS sequence"/>
</dbReference>
<name>A0AAV4NS10_CAEEX</name>
<accession>A0AAV4NS10</accession>